<evidence type="ECO:0000256" key="4">
    <source>
        <dbReference type="ARBA" id="ARBA00022989"/>
    </source>
</evidence>
<evidence type="ECO:0000256" key="2">
    <source>
        <dbReference type="ARBA" id="ARBA00009399"/>
    </source>
</evidence>
<feature type="transmembrane region" description="Helical" evidence="6">
    <location>
        <begin position="110"/>
        <end position="129"/>
    </location>
</feature>
<feature type="transmembrane region" description="Helical" evidence="6">
    <location>
        <begin position="69"/>
        <end position="90"/>
    </location>
</feature>
<name>G9XVV5_DESHA</name>
<evidence type="ECO:0000256" key="5">
    <source>
        <dbReference type="ARBA" id="ARBA00023136"/>
    </source>
</evidence>
<dbReference type="PANTHER" id="PTHR38459">
    <property type="entry name" value="PROPHAGE BACTOPRENOL-LINKED GLUCOSE TRANSLOCASE HOMOLOG"/>
    <property type="match status" value="1"/>
</dbReference>
<proteinExistence type="inferred from homology"/>
<comment type="caution">
    <text evidence="8">The sequence shown here is derived from an EMBL/GenBank/DDBJ whole genome shotgun (WGS) entry which is preliminary data.</text>
</comment>
<keyword evidence="3 6" id="KW-0812">Transmembrane</keyword>
<reference evidence="8 9" key="1">
    <citation type="submission" date="2011-08" db="EMBL/GenBank/DDBJ databases">
        <authorList>
            <person name="Weinstock G."/>
            <person name="Sodergren E."/>
            <person name="Clifton S."/>
            <person name="Fulton L."/>
            <person name="Fulton B."/>
            <person name="Courtney L."/>
            <person name="Fronick C."/>
            <person name="Harrison M."/>
            <person name="Strong C."/>
            <person name="Farmer C."/>
            <person name="Delahaunty K."/>
            <person name="Markovic C."/>
            <person name="Hall O."/>
            <person name="Minx P."/>
            <person name="Tomlinson C."/>
            <person name="Mitreva M."/>
            <person name="Hou S."/>
            <person name="Chen J."/>
            <person name="Wollam A."/>
            <person name="Pepin K.H."/>
            <person name="Johnson M."/>
            <person name="Bhonagiri V."/>
            <person name="Zhang X."/>
            <person name="Suruliraj S."/>
            <person name="Warren W."/>
            <person name="Chinwalla A."/>
            <person name="Mardis E.R."/>
            <person name="Wilson R.K."/>
        </authorList>
    </citation>
    <scope>NUCLEOTIDE SEQUENCE [LARGE SCALE GENOMIC DNA]</scope>
    <source>
        <strain evidence="8 9">DP7</strain>
    </source>
</reference>
<feature type="transmembrane region" description="Helical" evidence="6">
    <location>
        <begin position="12"/>
        <end position="31"/>
    </location>
</feature>
<keyword evidence="4 6" id="KW-1133">Transmembrane helix</keyword>
<comment type="subcellular location">
    <subcellularLocation>
        <location evidence="1">Membrane</location>
        <topology evidence="1">Multi-pass membrane protein</topology>
    </subcellularLocation>
</comment>
<protein>
    <submittedName>
        <fullName evidence="8">GtrA-like protein</fullName>
    </submittedName>
</protein>
<dbReference type="Pfam" id="PF04138">
    <property type="entry name" value="GtrA_DPMS_TM"/>
    <property type="match status" value="1"/>
</dbReference>
<dbReference type="Proteomes" id="UP000004416">
    <property type="component" value="Unassembled WGS sequence"/>
</dbReference>
<accession>G9XVV5</accession>
<dbReference type="HOGENOM" id="CLU_083873_4_0_9"/>
<evidence type="ECO:0000313" key="8">
    <source>
        <dbReference type="EMBL" id="EHL04218.1"/>
    </source>
</evidence>
<gene>
    <name evidence="8" type="ORF">HMPREF0322_05138</name>
</gene>
<evidence type="ECO:0000313" key="9">
    <source>
        <dbReference type="Proteomes" id="UP000004416"/>
    </source>
</evidence>
<dbReference type="GO" id="GO:0000271">
    <property type="term" value="P:polysaccharide biosynthetic process"/>
    <property type="evidence" value="ECO:0007669"/>
    <property type="project" value="InterPro"/>
</dbReference>
<feature type="domain" description="GtrA/DPMS transmembrane" evidence="7">
    <location>
        <begin position="12"/>
        <end position="136"/>
    </location>
</feature>
<comment type="similarity">
    <text evidence="2">Belongs to the GtrA family.</text>
</comment>
<dbReference type="EMBL" id="AFZX01000137">
    <property type="protein sequence ID" value="EHL04218.1"/>
    <property type="molecule type" value="Genomic_DNA"/>
</dbReference>
<evidence type="ECO:0000259" key="7">
    <source>
        <dbReference type="Pfam" id="PF04138"/>
    </source>
</evidence>
<sequence>MLNKLLDNSFFRFILVGILNTLLSFMVMLILYNFLHFGYWSSSAVAYILGSILSFWLNKSYTFRNNDSVVYTLLRFSINIVICYSIAFGIAKPTVHGFFNLAGTHHENQIIENIALFLGMCLFTVLNYFGQRLFVFGKNNNSPKGKMPE</sequence>
<evidence type="ECO:0000256" key="6">
    <source>
        <dbReference type="SAM" id="Phobius"/>
    </source>
</evidence>
<feature type="transmembrane region" description="Helical" evidence="6">
    <location>
        <begin position="37"/>
        <end position="57"/>
    </location>
</feature>
<dbReference type="AlphaFoldDB" id="G9XVV5"/>
<organism evidence="8 9">
    <name type="scientific">Desulfitobacterium hafniense DP7</name>
    <dbReference type="NCBI Taxonomy" id="537010"/>
    <lineage>
        <taxon>Bacteria</taxon>
        <taxon>Bacillati</taxon>
        <taxon>Bacillota</taxon>
        <taxon>Clostridia</taxon>
        <taxon>Eubacteriales</taxon>
        <taxon>Desulfitobacteriaceae</taxon>
        <taxon>Desulfitobacterium</taxon>
    </lineage>
</organism>
<dbReference type="RefSeq" id="WP_005817021.1">
    <property type="nucleotide sequence ID" value="NZ_JH414491.1"/>
</dbReference>
<dbReference type="InterPro" id="IPR051401">
    <property type="entry name" value="GtrA_CellWall_Glycosyl"/>
</dbReference>
<dbReference type="InterPro" id="IPR007267">
    <property type="entry name" value="GtrA_DPMS_TM"/>
</dbReference>
<dbReference type="GO" id="GO:0005886">
    <property type="term" value="C:plasma membrane"/>
    <property type="evidence" value="ECO:0007669"/>
    <property type="project" value="TreeGrafter"/>
</dbReference>
<evidence type="ECO:0000256" key="1">
    <source>
        <dbReference type="ARBA" id="ARBA00004141"/>
    </source>
</evidence>
<evidence type="ECO:0000256" key="3">
    <source>
        <dbReference type="ARBA" id="ARBA00022692"/>
    </source>
</evidence>
<keyword evidence="5 6" id="KW-0472">Membrane</keyword>
<dbReference type="PANTHER" id="PTHR38459:SF1">
    <property type="entry name" value="PROPHAGE BACTOPRENOL-LINKED GLUCOSE TRANSLOCASE HOMOLOG"/>
    <property type="match status" value="1"/>
</dbReference>